<dbReference type="InterPro" id="IPR054471">
    <property type="entry name" value="GPIID_WHD"/>
</dbReference>
<sequence length="2221" mass="249194">MPQISKWFKDKLPKAHTKKDRKQPIQSDPPSVPDQSEPDPKSTPSPGAGIEPKQLQGQLWNKAYDELKSNNAEVVETYERILSCELPRSQQESSDSASPENRIDATHDERWKQMQIVVEAVLERTKKKVVKKQRIGNGLTAVGIAMNQAVRAAPEAAVAWTGVCFALEMLSNHIKQVEINHEGVAYIVSRMDWYWHLSDLLLDGNKNISAPSILRIQMEKHIVDLYRKILLYQMKSVCRYYRRHGPPLLRETIKVDDWNGQLDDIRNAETAVKEDSRIFSGFEIQRRLGEIDSASHVLRSEIQGIWSMLQENILSKEEEQCLRDLRVTDPRDDKYRIEDTNGGLLQGACDWIIRHSDYVAWRNESESRLLWIKGDPGKGKTMLMCGIIDELKGQDIKPCYFFCQATDPRLNNATAVLRGLLYILLDTNRHFLAHIQEKYGHAGTGLFNDINSWTALSKIFTKILEDPSLVGQLFMIDALDECVTDLEHLLDLIVSISNNSQVKWIVSSRNWTEIEAKFGAVSQRDRLSLELNEQSVSEAVLMYINHKAARLKEEKGIDDETELNVREYLTDNARGTFLWVALVCKELLRLTVRKRHVLKKMAEFPPQLGPLYERMMQQIRESEDFGLCEKILRLAAVVYRPVSLAELASLLDISDNSGEELEEIVTSCGSFLVVRKEVVRFVHQSAKDFLFQDDKLVSKIGSQHYEIFSRSLDILSATLQCDMYNLRHPGALVLDHIPNQNQEVLKHALYSCAFWADHLKAANDLERERCEASLQEGGIVHIFLREKLLNWLEALSLIQSMPDGARAVGTLAKLTKNDKGIMRSLVKDVYRFVFSHKTGIELAPLQVYTSALIFSPTSSIIRQLYEETEMSKWIIRKPSMPLEWTACIQSFQSPERTTALAFSPDGTQLASVDLRTLKIWDLETGACLHTFESYFDEERTVVFSYNGMHVAVGSRKAVDIWCLTTSTCLTTIQMDRALVMTIAFSPDGTRLVAIFAHWARGIVKVWHIGTGRELETRDIGDIFNSGIFFAQDGTLFVWAAHKGKLNIHNITATNHQLALDIVCNRKEHYLFRGESHWFTTGLVVTVSADAAWLAVTTCNDHSLEHVRILIFDLQMGADLQIIDTKSSCLSMLTFSTDRARLVSYHQNSVLQIWDRITGACLQRVNMGLPLFPRLFAFSPAVMLAAEASSDKEFKIWDMTVNDSIHASKAKAHTDRVLTVLISPDGTQLATSSGVGAIKMWDLATGICLKQFGELSYNIGSMVFFPDGIRLALGRYGVVETWEISSGVRLGVIHLGDFESHTIALTISSQCNIMAVASFSGYYIEMWKLTTSTSIRKIYYSKDVNSLPVTMSFSSDDTRLGLVFKDGTALIYDANTGIRLHIFSRFFNISREVTPYEPPLRSDLLVFDIQSLASNPSTKQIQDSSQRLKLSGFDICPEMTWILRGQERVLWLHPEYRPCVMAFAADELDRLSGRQSVLSPDPILGPTTTSRRPFVCSSAPFVSGLCAPSRPPRRLRIKSLQAGAAADQPPKPPNIPPQKSSRLPSNIPLRTLPSRFNEQDFDQDSPSASLLSTRGYGAPHHNRPSSESETSSWTDTGDIGDQYGDEHDPVRIQLPEDIENELLAGVQRRQSKPLFKSQKKVRIHDPSPHRRNHSLSPSFVFDKEAIEIPDTRPRPPTRAERCIGSIMAGSSGSIHGLTGKALLGPYFIDYFNHPSKAEVGTMVAILEIGAFISSLIVGRVGDIIGRRRTILYGSCIFFIGGALQTLATSMAMMMVGRIVAGFGVGMLSTIVPVYQSEISPPHNRGKLACIEFSGNIIGYTTSVWVDYGCGFIESNLSWRIPLMMQCIMGALLGLGSLIIVESPRWLLDNDHDEEGMVVIANLYGGGDIHNAKARDEYREIKMNVLLQRQEGERTYADMFRRYRTRVFIAMSAQALAQLNGINVISYYAPYVFESAGWVGHDAVLMTGLNGITYFLSTIPPWYLVDRWGRRMILLTGAVFMALSLSLISYFLYLDIGWTPRMVVLFVMIYNAAFGYSWGPIPWLYPPEILPLSIRSKGASLSTATNWAFNWLVGEMTPILQEWIKWRLYLVHAFFCAASFVIVYFVYPETCGVRLEDMDSIFGDASTVATPSIHAETGSLIQGGSPIGSGRMPFRSTTPIPGLSLDGPDVNDNKSVSQSGGDDRSISGWISRVVNRGRSGSPSSGQGRYTPLGQQEDEGHNGN</sequence>
<reference evidence="13 14" key="1">
    <citation type="journal article" date="2018" name="PLoS Pathog.">
        <title>Evolution of structural diversity of trichothecenes, a family of toxins produced by plant pathogenic and entomopathogenic fungi.</title>
        <authorList>
            <person name="Proctor R.H."/>
            <person name="McCormick S.P."/>
            <person name="Kim H.S."/>
            <person name="Cardoza R.E."/>
            <person name="Stanley A.M."/>
            <person name="Lindo L."/>
            <person name="Kelly A."/>
            <person name="Brown D.W."/>
            <person name="Lee T."/>
            <person name="Vaughan M.M."/>
            <person name="Alexander N.J."/>
            <person name="Busman M."/>
            <person name="Gutierrez S."/>
        </authorList>
    </citation>
    <scope>NUCLEOTIDE SEQUENCE [LARGE SCALE GENOMIC DNA]</scope>
    <source>
        <strain evidence="13 14">IBT 40837</strain>
    </source>
</reference>
<dbReference type="PANTHER" id="PTHR48022">
    <property type="entry name" value="PLASTIDIC GLUCOSE TRANSPORTER 4"/>
    <property type="match status" value="1"/>
</dbReference>
<dbReference type="PANTHER" id="PTHR48022:SF73">
    <property type="entry name" value="METABOLITE TRANSPORT PROTEIN YDL199C-RELATED"/>
    <property type="match status" value="1"/>
</dbReference>
<keyword evidence="3" id="KW-0813">Transport</keyword>
<feature type="transmembrane region" description="Helical" evidence="10">
    <location>
        <begin position="1836"/>
        <end position="1859"/>
    </location>
</feature>
<dbReference type="SUPFAM" id="SSF50978">
    <property type="entry name" value="WD40 repeat-like"/>
    <property type="match status" value="2"/>
</dbReference>
<evidence type="ECO:0000256" key="8">
    <source>
        <dbReference type="PROSITE-ProRule" id="PRU00221"/>
    </source>
</evidence>
<feature type="region of interest" description="Disordered" evidence="9">
    <location>
        <begin position="1520"/>
        <end position="1606"/>
    </location>
</feature>
<evidence type="ECO:0000256" key="7">
    <source>
        <dbReference type="ARBA" id="ARBA00023136"/>
    </source>
</evidence>
<dbReference type="SUPFAM" id="SSF103473">
    <property type="entry name" value="MFS general substrate transporter"/>
    <property type="match status" value="1"/>
</dbReference>
<evidence type="ECO:0000313" key="14">
    <source>
        <dbReference type="Proteomes" id="UP000266272"/>
    </source>
</evidence>
<gene>
    <name evidence="13" type="ORF">TARUN_872</name>
</gene>
<evidence type="ECO:0000256" key="2">
    <source>
        <dbReference type="ARBA" id="ARBA00010992"/>
    </source>
</evidence>
<feature type="compositionally biased region" description="Polar residues" evidence="9">
    <location>
        <begin position="88"/>
        <end position="99"/>
    </location>
</feature>
<keyword evidence="7 10" id="KW-0472">Membrane</keyword>
<proteinExistence type="inferred from homology"/>
<dbReference type="InterPro" id="IPR020846">
    <property type="entry name" value="MFS_dom"/>
</dbReference>
<organism evidence="13 14">
    <name type="scientific">Trichoderma arundinaceum</name>
    <dbReference type="NCBI Taxonomy" id="490622"/>
    <lineage>
        <taxon>Eukaryota</taxon>
        <taxon>Fungi</taxon>
        <taxon>Dikarya</taxon>
        <taxon>Ascomycota</taxon>
        <taxon>Pezizomycotina</taxon>
        <taxon>Sordariomycetes</taxon>
        <taxon>Hypocreomycetidae</taxon>
        <taxon>Hypocreales</taxon>
        <taxon>Hypocreaceae</taxon>
        <taxon>Trichoderma</taxon>
    </lineage>
</organism>
<feature type="transmembrane region" description="Helical" evidence="10">
    <location>
        <begin position="2084"/>
        <end position="2105"/>
    </location>
</feature>
<dbReference type="GO" id="GO:0005351">
    <property type="term" value="F:carbohydrate:proton symporter activity"/>
    <property type="evidence" value="ECO:0007669"/>
    <property type="project" value="TreeGrafter"/>
</dbReference>
<keyword evidence="5" id="KW-0677">Repeat</keyword>
<keyword evidence="8" id="KW-0853">WD repeat</keyword>
<dbReference type="PROSITE" id="PS50082">
    <property type="entry name" value="WD_REPEATS_2"/>
    <property type="match status" value="1"/>
</dbReference>
<feature type="repeat" description="WD" evidence="8">
    <location>
        <begin position="1209"/>
        <end position="1250"/>
    </location>
</feature>
<dbReference type="Proteomes" id="UP000266272">
    <property type="component" value="Unassembled WGS sequence"/>
</dbReference>
<feature type="transmembrane region" description="Helical" evidence="10">
    <location>
        <begin position="1961"/>
        <end position="1983"/>
    </location>
</feature>
<feature type="domain" description="Major facilitator superfamily (MFS) profile" evidence="12">
    <location>
        <begin position="1676"/>
        <end position="2109"/>
    </location>
</feature>
<dbReference type="Pfam" id="PF22939">
    <property type="entry name" value="WHD_GPIID"/>
    <property type="match status" value="1"/>
</dbReference>
<protein>
    <submittedName>
        <fullName evidence="13">High-affinity glucose transporter</fullName>
    </submittedName>
</protein>
<comment type="subcellular location">
    <subcellularLocation>
        <location evidence="1">Membrane</location>
        <topology evidence="1">Multi-pass membrane protein</topology>
    </subcellularLocation>
</comment>
<dbReference type="EMBL" id="PXOA01000057">
    <property type="protein sequence ID" value="RFU81298.1"/>
    <property type="molecule type" value="Genomic_DNA"/>
</dbReference>
<dbReference type="InterPro" id="IPR005828">
    <property type="entry name" value="MFS_sugar_transport-like"/>
</dbReference>
<keyword evidence="14" id="KW-1185">Reference proteome</keyword>
<evidence type="ECO:0000313" key="13">
    <source>
        <dbReference type="EMBL" id="RFU81298.1"/>
    </source>
</evidence>
<keyword evidence="6 10" id="KW-1133">Transmembrane helix</keyword>
<dbReference type="NCBIfam" id="TIGR00879">
    <property type="entry name" value="SP"/>
    <property type="match status" value="1"/>
</dbReference>
<evidence type="ECO:0000256" key="6">
    <source>
        <dbReference type="ARBA" id="ARBA00022989"/>
    </source>
</evidence>
<evidence type="ECO:0000256" key="1">
    <source>
        <dbReference type="ARBA" id="ARBA00004141"/>
    </source>
</evidence>
<keyword evidence="4 10" id="KW-0812">Transmembrane</keyword>
<feature type="region of interest" description="Disordered" evidence="9">
    <location>
        <begin position="2156"/>
        <end position="2221"/>
    </location>
</feature>
<feature type="compositionally biased region" description="Low complexity" evidence="9">
    <location>
        <begin position="2189"/>
        <end position="2206"/>
    </location>
</feature>
<evidence type="ECO:0000259" key="12">
    <source>
        <dbReference type="PROSITE" id="PS50850"/>
    </source>
</evidence>
<dbReference type="InterPro" id="IPR036259">
    <property type="entry name" value="MFS_trans_sf"/>
</dbReference>
<dbReference type="SUPFAM" id="SSF52540">
    <property type="entry name" value="P-loop containing nucleoside triphosphate hydrolases"/>
    <property type="match status" value="1"/>
</dbReference>
<dbReference type="InterPro" id="IPR005829">
    <property type="entry name" value="Sugar_transporter_CS"/>
</dbReference>
<dbReference type="SMART" id="SM00320">
    <property type="entry name" value="WD40"/>
    <property type="match status" value="6"/>
</dbReference>
<feature type="transmembrane region" description="Helical" evidence="10">
    <location>
        <begin position="1925"/>
        <end position="1949"/>
    </location>
</feature>
<feature type="compositionally biased region" description="Low complexity" evidence="9">
    <location>
        <begin position="1584"/>
        <end position="1593"/>
    </location>
</feature>
<dbReference type="FunFam" id="1.20.1250.20:FF:000119">
    <property type="entry name" value="MFS monosaccharide transporter, putative"/>
    <property type="match status" value="1"/>
</dbReference>
<dbReference type="InterPro" id="IPR001680">
    <property type="entry name" value="WD40_rpt"/>
</dbReference>
<dbReference type="Pfam" id="PF00083">
    <property type="entry name" value="Sugar_tr"/>
    <property type="match status" value="1"/>
</dbReference>
<dbReference type="InterPro" id="IPR036322">
    <property type="entry name" value="WD40_repeat_dom_sf"/>
</dbReference>
<feature type="transmembrane region" description="Helical" evidence="10">
    <location>
        <begin position="1990"/>
        <end position="2011"/>
    </location>
</feature>
<dbReference type="PROSITE" id="PS00217">
    <property type="entry name" value="SUGAR_TRANSPORT_2"/>
    <property type="match status" value="1"/>
</dbReference>
<evidence type="ECO:0000256" key="9">
    <source>
        <dbReference type="SAM" id="MobiDB-lite"/>
    </source>
</evidence>
<evidence type="ECO:0000256" key="5">
    <source>
        <dbReference type="ARBA" id="ARBA00022737"/>
    </source>
</evidence>
<dbReference type="InterPro" id="IPR031359">
    <property type="entry name" value="NACHT_N"/>
</dbReference>
<evidence type="ECO:0000256" key="10">
    <source>
        <dbReference type="SAM" id="Phobius"/>
    </source>
</evidence>
<accession>A0A395NYY5</accession>
<feature type="transmembrane region" description="Helical" evidence="10">
    <location>
        <begin position="1749"/>
        <end position="1771"/>
    </location>
</feature>
<comment type="caution">
    <text evidence="13">The sequence shown here is derived from an EMBL/GenBank/DDBJ whole genome shotgun (WGS) entry which is preliminary data.</text>
</comment>
<dbReference type="InterPro" id="IPR027417">
    <property type="entry name" value="P-loop_NTPase"/>
</dbReference>
<feature type="domain" description="NACHT" evidence="11">
    <location>
        <begin position="368"/>
        <end position="584"/>
    </location>
</feature>
<keyword evidence="13" id="KW-0762">Sugar transport</keyword>
<dbReference type="PROSITE" id="PS50850">
    <property type="entry name" value="MFS"/>
    <property type="match status" value="1"/>
</dbReference>
<dbReference type="InterPro" id="IPR007111">
    <property type="entry name" value="NACHT_NTPase"/>
</dbReference>
<dbReference type="PRINTS" id="PR00171">
    <property type="entry name" value="SUGRTRNSPORT"/>
</dbReference>
<dbReference type="PROSITE" id="PS50294">
    <property type="entry name" value="WD_REPEATS_REGION"/>
    <property type="match status" value="1"/>
</dbReference>
<evidence type="ECO:0000259" key="11">
    <source>
        <dbReference type="PROSITE" id="PS50837"/>
    </source>
</evidence>
<dbReference type="GO" id="GO:0016020">
    <property type="term" value="C:membrane"/>
    <property type="evidence" value="ECO:0007669"/>
    <property type="project" value="UniProtKB-SubCell"/>
</dbReference>
<feature type="transmembrane region" description="Helical" evidence="10">
    <location>
        <begin position="2023"/>
        <end position="2043"/>
    </location>
</feature>
<dbReference type="InterPro" id="IPR050360">
    <property type="entry name" value="MFS_Sugar_Transporters"/>
</dbReference>
<feature type="region of interest" description="Disordered" evidence="9">
    <location>
        <begin position="1"/>
        <end position="54"/>
    </location>
</feature>
<dbReference type="InterPro" id="IPR056884">
    <property type="entry name" value="NPHP3-like_N"/>
</dbReference>
<dbReference type="Gene3D" id="1.20.1250.20">
    <property type="entry name" value="MFS general substrate transporter like domains"/>
    <property type="match status" value="1"/>
</dbReference>
<dbReference type="OrthoDB" id="648285at2759"/>
<feature type="region of interest" description="Disordered" evidence="9">
    <location>
        <begin position="1630"/>
        <end position="1654"/>
    </location>
</feature>
<comment type="similarity">
    <text evidence="2">Belongs to the major facilitator superfamily. Sugar transporter (TC 2.A.1.1) family.</text>
</comment>
<evidence type="ECO:0000256" key="3">
    <source>
        <dbReference type="ARBA" id="ARBA00022448"/>
    </source>
</evidence>
<evidence type="ECO:0000256" key="4">
    <source>
        <dbReference type="ARBA" id="ARBA00022692"/>
    </source>
</evidence>
<dbReference type="Pfam" id="PF17100">
    <property type="entry name" value="NACHT_N"/>
    <property type="match status" value="1"/>
</dbReference>
<dbReference type="InterPro" id="IPR003663">
    <property type="entry name" value="Sugar/inositol_transpt"/>
</dbReference>
<dbReference type="Gene3D" id="2.130.10.10">
    <property type="entry name" value="YVTN repeat-like/Quinoprotein amine dehydrogenase"/>
    <property type="match status" value="3"/>
</dbReference>
<feature type="region of interest" description="Disordered" evidence="9">
    <location>
        <begin position="86"/>
        <end position="107"/>
    </location>
</feature>
<feature type="transmembrane region" description="Helical" evidence="10">
    <location>
        <begin position="1718"/>
        <end position="1737"/>
    </location>
</feature>
<dbReference type="PROSITE" id="PS50837">
    <property type="entry name" value="NACHT"/>
    <property type="match status" value="1"/>
</dbReference>
<dbReference type="Pfam" id="PF24883">
    <property type="entry name" value="NPHP3_N"/>
    <property type="match status" value="1"/>
</dbReference>
<name>A0A395NYY5_TRIAR</name>
<dbReference type="Gene3D" id="3.40.50.300">
    <property type="entry name" value="P-loop containing nucleotide triphosphate hydrolases"/>
    <property type="match status" value="1"/>
</dbReference>
<dbReference type="Pfam" id="PF00400">
    <property type="entry name" value="WD40"/>
    <property type="match status" value="2"/>
</dbReference>
<dbReference type="InterPro" id="IPR015943">
    <property type="entry name" value="WD40/YVTN_repeat-like_dom_sf"/>
</dbReference>